<dbReference type="InterPro" id="IPR013325">
    <property type="entry name" value="RNA_pol_sigma_r2"/>
</dbReference>
<feature type="domain" description="RNA polymerase sigma-70 region 2" evidence="2">
    <location>
        <begin position="11"/>
        <end position="74"/>
    </location>
</feature>
<dbReference type="PANTHER" id="PTHR30173:SF36">
    <property type="entry name" value="ECF RNA POLYMERASE SIGMA FACTOR SIGJ"/>
    <property type="match status" value="1"/>
</dbReference>
<dbReference type="Pfam" id="PF08281">
    <property type="entry name" value="Sigma70_r4_2"/>
    <property type="match status" value="1"/>
</dbReference>
<dbReference type="SUPFAM" id="SSF88946">
    <property type="entry name" value="Sigma2 domain of RNA polymerase sigma factors"/>
    <property type="match status" value="1"/>
</dbReference>
<dbReference type="InterPro" id="IPR014303">
    <property type="entry name" value="RNA_pol_sigma-70_ECF"/>
</dbReference>
<proteinExistence type="predicted"/>
<dbReference type="InterPro" id="IPR036388">
    <property type="entry name" value="WH-like_DNA-bd_sf"/>
</dbReference>
<dbReference type="PANTHER" id="PTHR30173">
    <property type="entry name" value="SIGMA 19 FACTOR"/>
    <property type="match status" value="1"/>
</dbReference>
<dbReference type="InterPro" id="IPR013249">
    <property type="entry name" value="RNA_pol_sigma70_r4_t2"/>
</dbReference>
<dbReference type="InterPro" id="IPR007627">
    <property type="entry name" value="RNA_pol_sigma70_r2"/>
</dbReference>
<dbReference type="Gene3D" id="1.10.1740.10">
    <property type="match status" value="1"/>
</dbReference>
<dbReference type="RefSeq" id="WP_251222247.1">
    <property type="nucleotide sequence ID" value="NZ_JAMBOL010000003.1"/>
</dbReference>
<dbReference type="InterPro" id="IPR014284">
    <property type="entry name" value="RNA_pol_sigma-70_dom"/>
</dbReference>
<protein>
    <submittedName>
        <fullName evidence="4">RNA polymerase sigma-70 factor</fullName>
    </submittedName>
</protein>
<evidence type="ECO:0000259" key="3">
    <source>
        <dbReference type="Pfam" id="PF08281"/>
    </source>
</evidence>
<dbReference type="Pfam" id="PF04542">
    <property type="entry name" value="Sigma70_r2"/>
    <property type="match status" value="1"/>
</dbReference>
<dbReference type="GO" id="GO:0016987">
    <property type="term" value="F:sigma factor activity"/>
    <property type="evidence" value="ECO:0007669"/>
    <property type="project" value="InterPro"/>
</dbReference>
<keyword evidence="5" id="KW-1185">Reference proteome</keyword>
<accession>A0A9X2IPD0</accession>
<dbReference type="GO" id="GO:0006352">
    <property type="term" value="P:DNA-templated transcription initiation"/>
    <property type="evidence" value="ECO:0007669"/>
    <property type="project" value="InterPro"/>
</dbReference>
<name>A0A9X2IPD0_9BACI</name>
<dbReference type="InterPro" id="IPR032710">
    <property type="entry name" value="NTF2-like_dom_sf"/>
</dbReference>
<dbReference type="InterPro" id="IPR013324">
    <property type="entry name" value="RNA_pol_sigma_r3/r4-like"/>
</dbReference>
<reference evidence="4" key="1">
    <citation type="submission" date="2022-05" db="EMBL/GenBank/DDBJ databases">
        <title>Comparative Genomics of Spacecraft Associated Microbes.</title>
        <authorList>
            <person name="Tran M.T."/>
            <person name="Wright A."/>
            <person name="Seuylemezian A."/>
            <person name="Eisen J."/>
            <person name="Coil D."/>
        </authorList>
    </citation>
    <scope>NUCLEOTIDE SEQUENCE</scope>
    <source>
        <strain evidence="4">214.1.1</strain>
    </source>
</reference>
<comment type="caution">
    <text evidence="4">The sequence shown here is derived from an EMBL/GenBank/DDBJ whole genome shotgun (WGS) entry which is preliminary data.</text>
</comment>
<evidence type="ECO:0000313" key="4">
    <source>
        <dbReference type="EMBL" id="MCM3713423.1"/>
    </source>
</evidence>
<evidence type="ECO:0000259" key="2">
    <source>
        <dbReference type="Pfam" id="PF04542"/>
    </source>
</evidence>
<dbReference type="Proteomes" id="UP001139179">
    <property type="component" value="Unassembled WGS sequence"/>
</dbReference>
<dbReference type="NCBIfam" id="TIGR02957">
    <property type="entry name" value="SigX4"/>
    <property type="match status" value="1"/>
</dbReference>
<dbReference type="GO" id="GO:0003677">
    <property type="term" value="F:DNA binding"/>
    <property type="evidence" value="ECO:0007669"/>
    <property type="project" value="InterPro"/>
</dbReference>
<dbReference type="Gene3D" id="1.10.10.10">
    <property type="entry name" value="Winged helix-like DNA-binding domain superfamily/Winged helix DNA-binding domain"/>
    <property type="match status" value="1"/>
</dbReference>
<dbReference type="EMBL" id="JAMBOL010000003">
    <property type="protein sequence ID" value="MCM3713423.1"/>
    <property type="molecule type" value="Genomic_DNA"/>
</dbReference>
<dbReference type="AlphaFoldDB" id="A0A9X2IPD0"/>
<feature type="domain" description="RNA polymerase sigma factor 70 region 4 type 2" evidence="3">
    <location>
        <begin position="110"/>
        <end position="160"/>
    </location>
</feature>
<dbReference type="SUPFAM" id="SSF54427">
    <property type="entry name" value="NTF2-like"/>
    <property type="match status" value="1"/>
</dbReference>
<dbReference type="NCBIfam" id="NF007214">
    <property type="entry name" value="PRK09636.1"/>
    <property type="match status" value="1"/>
</dbReference>
<sequence length="296" mass="33267">MNEQMSEIDALYQTYQPFLFSIAYRMLGTITDAEDVVQDLFLNFTPDLTQINDMKAYLAKMITNRCLNFLNSARYKREIYTGPWLPEPQVHSTEHPLDKIINDEAVSYAFLVIMEQLSPAERAIFIFREALCYSYKEIAEVIGKSEANCRKIHSRAKKKLAGQWPLSTGKAEKHNHLVKTFIKASTTGEMSELIEALSEDVIVVTDGGGKVTSALNPIYSKTNVAAFLLGISKKGAFKGKLMPVKVNDRPGILQIIDGEPSHVISFTLDKNEKYIERIYIVLNPDKLSHIAISGLS</sequence>
<comment type="subunit">
    <text evidence="1">Interacts transiently with the RNA polymerase catalytic core formed by RpoA, RpoB, RpoC and RpoZ (2 alpha, 1 beta, 1 beta' and 1 omega subunit) to form the RNA polymerase holoenzyme that can initiate transcription.</text>
</comment>
<dbReference type="SUPFAM" id="SSF88659">
    <property type="entry name" value="Sigma3 and sigma4 domains of RNA polymerase sigma factors"/>
    <property type="match status" value="1"/>
</dbReference>
<dbReference type="InterPro" id="IPR052704">
    <property type="entry name" value="ECF_Sigma-70_Domain"/>
</dbReference>
<gene>
    <name evidence="4" type="ORF">M3202_04955</name>
</gene>
<dbReference type="CDD" id="cd06171">
    <property type="entry name" value="Sigma70_r4"/>
    <property type="match status" value="1"/>
</dbReference>
<dbReference type="NCBIfam" id="TIGR02937">
    <property type="entry name" value="sigma70-ECF"/>
    <property type="match status" value="1"/>
</dbReference>
<evidence type="ECO:0000256" key="1">
    <source>
        <dbReference type="ARBA" id="ARBA00011344"/>
    </source>
</evidence>
<organism evidence="4 5">
    <name type="scientific">Halalkalibacter oceani</name>
    <dbReference type="NCBI Taxonomy" id="1653776"/>
    <lineage>
        <taxon>Bacteria</taxon>
        <taxon>Bacillati</taxon>
        <taxon>Bacillota</taxon>
        <taxon>Bacilli</taxon>
        <taxon>Bacillales</taxon>
        <taxon>Bacillaceae</taxon>
        <taxon>Halalkalibacter</taxon>
    </lineage>
</organism>
<evidence type="ECO:0000313" key="5">
    <source>
        <dbReference type="Proteomes" id="UP001139179"/>
    </source>
</evidence>